<dbReference type="EMBL" id="BMIG01000002">
    <property type="protein sequence ID" value="GGA88539.1"/>
    <property type="molecule type" value="Genomic_DNA"/>
</dbReference>
<dbReference type="PANTHER" id="PTHR24421">
    <property type="entry name" value="NITRATE/NITRITE SENSOR PROTEIN NARX-RELATED"/>
    <property type="match status" value="1"/>
</dbReference>
<feature type="domain" description="Histidine kinase" evidence="17">
    <location>
        <begin position="441"/>
        <end position="632"/>
    </location>
</feature>
<keyword evidence="7 16" id="KW-0812">Transmembrane</keyword>
<evidence type="ECO:0000256" key="13">
    <source>
        <dbReference type="ARBA" id="ARBA00023136"/>
    </source>
</evidence>
<keyword evidence="4 14" id="KW-0997">Cell inner membrane</keyword>
<evidence type="ECO:0000259" key="18">
    <source>
        <dbReference type="PROSITE" id="PS50885"/>
    </source>
</evidence>
<feature type="region of interest" description="Disordered" evidence="15">
    <location>
        <begin position="631"/>
        <end position="654"/>
    </location>
</feature>
<dbReference type="SUPFAM" id="SSF158472">
    <property type="entry name" value="HAMP domain-like"/>
    <property type="match status" value="1"/>
</dbReference>
<evidence type="ECO:0000256" key="9">
    <source>
        <dbReference type="ARBA" id="ARBA00022777"/>
    </source>
</evidence>
<dbReference type="Pfam" id="PF01590">
    <property type="entry name" value="GAF"/>
    <property type="match status" value="1"/>
</dbReference>
<gene>
    <name evidence="19" type="ORF">GCM10011496_06620</name>
</gene>
<keyword evidence="13 14" id="KW-0472">Membrane</keyword>
<evidence type="ECO:0000256" key="1">
    <source>
        <dbReference type="ARBA" id="ARBA00000085"/>
    </source>
</evidence>
<organism evidence="19 20">
    <name type="scientific">Polaromonas eurypsychrophila</name>
    <dbReference type="NCBI Taxonomy" id="1614635"/>
    <lineage>
        <taxon>Bacteria</taxon>
        <taxon>Pseudomonadati</taxon>
        <taxon>Pseudomonadota</taxon>
        <taxon>Betaproteobacteria</taxon>
        <taxon>Burkholderiales</taxon>
        <taxon>Comamonadaceae</taxon>
        <taxon>Polaromonas</taxon>
    </lineage>
</organism>
<feature type="domain" description="HAMP" evidence="18">
    <location>
        <begin position="194"/>
        <end position="246"/>
    </location>
</feature>
<dbReference type="GO" id="GO:0046983">
    <property type="term" value="F:protein dimerization activity"/>
    <property type="evidence" value="ECO:0007669"/>
    <property type="project" value="UniProtKB-UniRule"/>
</dbReference>
<comment type="subcellular location">
    <subcellularLocation>
        <location evidence="2">Cell inner membrane</location>
        <topology evidence="2">Multi-pass membrane protein</topology>
    </subcellularLocation>
</comment>
<sequence>MARGPDQRYASGMQQTASLSRKLIRIGTSLLVVALISIGLTLWVTWQLEGGSAAVNEAGRMRMQTWRLASAVQAGVERAELQNLVVRFEESLELLRDGDPSRPLFVPWDEQVRQRFADVESLWRDQRQLWLAEPPPQAQVLLKAGNEFVDASDRLVLVIEQHLSRLTAILNLFQLLMMALAVGGAVVMLYTGYMYVINPLGQLRQGLHKLESGDFRTRIEVDTADEFGQVAAGFNHMASKLQSLYQGLEAKVEVKTRRIEAQRARLEALYKVSAFLAQAGSIDELAQGFAQRVRSVMKADAATVRWSDDVNQRYLMLASDCFPQDLVEEERSLLAGACACGNLRPDARTRVIPILSHDDAPIRHCAKVGYESVVSVPIRLQQRLLGEFNLFFRSPILLNADEIELLDSLASHLASSLEGLRADALDREAAVAEERALLARNLHDSIAQSLAFLKIQVQLLRAAVQKGQASQIHGALDELDIGLRESIGDVRELLVHFRTRTNTDDIEQALQETLQKFQSQAGLSARLQVHGHGLPLPSDVQVQVLHVLQEALSNVRKHAGATQVDLEVAKGAHWRFVVRDNGAGFDTQKYPGDSHVGLNIMRERAGRIGAELDIVSVAGEGSAVTLTLPPHPEVGGLSAKAPMPAELQEQRAGA</sequence>
<evidence type="ECO:0000256" key="12">
    <source>
        <dbReference type="ARBA" id="ARBA00023012"/>
    </source>
</evidence>
<dbReference type="InterPro" id="IPR003018">
    <property type="entry name" value="GAF"/>
</dbReference>
<keyword evidence="11 16" id="KW-1133">Transmembrane helix</keyword>
<dbReference type="SUPFAM" id="SSF55874">
    <property type="entry name" value="ATPase domain of HSP90 chaperone/DNA topoisomerase II/histidine kinase"/>
    <property type="match status" value="1"/>
</dbReference>
<dbReference type="Pfam" id="PF13675">
    <property type="entry name" value="PilJ"/>
    <property type="match status" value="1"/>
</dbReference>
<dbReference type="Gene3D" id="6.10.340.10">
    <property type="match status" value="1"/>
</dbReference>
<evidence type="ECO:0000313" key="20">
    <source>
        <dbReference type="Proteomes" id="UP000620596"/>
    </source>
</evidence>
<evidence type="ECO:0000256" key="4">
    <source>
        <dbReference type="ARBA" id="ARBA00022519"/>
    </source>
</evidence>
<dbReference type="PIRSF" id="PIRSF003167">
    <property type="entry name" value="STHK_NarX/NarQ"/>
    <property type="match status" value="1"/>
</dbReference>
<dbReference type="EC" id="2.7.13.3" evidence="14"/>
<dbReference type="GO" id="GO:0005886">
    <property type="term" value="C:plasma membrane"/>
    <property type="evidence" value="ECO:0007669"/>
    <property type="project" value="UniProtKB-SubCell"/>
</dbReference>
<dbReference type="PANTHER" id="PTHR24421:SF10">
    <property type="entry name" value="NITRATE_NITRITE SENSOR PROTEIN NARQ"/>
    <property type="match status" value="1"/>
</dbReference>
<feature type="transmembrane region" description="Helical" evidence="16">
    <location>
        <begin position="172"/>
        <end position="196"/>
    </location>
</feature>
<dbReference type="InterPro" id="IPR042295">
    <property type="entry name" value="NarX-like_N_sf"/>
</dbReference>
<dbReference type="PROSITE" id="PS50885">
    <property type="entry name" value="HAMP"/>
    <property type="match status" value="1"/>
</dbReference>
<evidence type="ECO:0000256" key="14">
    <source>
        <dbReference type="PIRNR" id="PIRNR003167"/>
    </source>
</evidence>
<dbReference type="Gene3D" id="3.30.565.10">
    <property type="entry name" value="Histidine kinase-like ATPase, C-terminal domain"/>
    <property type="match status" value="1"/>
</dbReference>
<comment type="catalytic activity">
    <reaction evidence="1 14">
        <text>ATP + protein L-histidine = ADP + protein N-phospho-L-histidine.</text>
        <dbReference type="EC" id="2.7.13.3"/>
    </reaction>
</comment>
<keyword evidence="3 14" id="KW-1003">Cell membrane</keyword>
<evidence type="ECO:0000259" key="17">
    <source>
        <dbReference type="PROSITE" id="PS50109"/>
    </source>
</evidence>
<dbReference type="CDD" id="cd06225">
    <property type="entry name" value="HAMP"/>
    <property type="match status" value="1"/>
</dbReference>
<dbReference type="InterPro" id="IPR003594">
    <property type="entry name" value="HATPase_dom"/>
</dbReference>
<keyword evidence="20" id="KW-1185">Reference proteome</keyword>
<dbReference type="InterPro" id="IPR050482">
    <property type="entry name" value="Sensor_HK_TwoCompSys"/>
</dbReference>
<dbReference type="InterPro" id="IPR011712">
    <property type="entry name" value="Sig_transdc_His_kin_sub3_dim/P"/>
</dbReference>
<proteinExistence type="predicted"/>
<dbReference type="Pfam" id="PF07730">
    <property type="entry name" value="HisKA_3"/>
    <property type="match status" value="1"/>
</dbReference>
<keyword evidence="9 14" id="KW-0418">Kinase</keyword>
<dbReference type="Pfam" id="PF00672">
    <property type="entry name" value="HAMP"/>
    <property type="match status" value="1"/>
</dbReference>
<accession>A0A916WD17</accession>
<evidence type="ECO:0000256" key="2">
    <source>
        <dbReference type="ARBA" id="ARBA00004429"/>
    </source>
</evidence>
<dbReference type="SUPFAM" id="SSF55781">
    <property type="entry name" value="GAF domain-like"/>
    <property type="match status" value="1"/>
</dbReference>
<evidence type="ECO:0000256" key="6">
    <source>
        <dbReference type="ARBA" id="ARBA00022679"/>
    </source>
</evidence>
<evidence type="ECO:0000313" key="19">
    <source>
        <dbReference type="EMBL" id="GGA88539.1"/>
    </source>
</evidence>
<keyword evidence="12 14" id="KW-0902">Two-component regulatory system</keyword>
<dbReference type="InterPro" id="IPR016380">
    <property type="entry name" value="Sig_transdc_His_kin_NarX/NarQ"/>
</dbReference>
<dbReference type="Gene3D" id="1.20.5.1930">
    <property type="match status" value="1"/>
</dbReference>
<comment type="caution">
    <text evidence="19">The sequence shown here is derived from an EMBL/GenBank/DDBJ whole genome shotgun (WGS) entry which is preliminary data.</text>
</comment>
<dbReference type="InterPro" id="IPR005467">
    <property type="entry name" value="His_kinase_dom"/>
</dbReference>
<keyword evidence="6 14" id="KW-0808">Transferase</keyword>
<evidence type="ECO:0000256" key="5">
    <source>
        <dbReference type="ARBA" id="ARBA00022553"/>
    </source>
</evidence>
<dbReference type="InterPro" id="IPR036890">
    <property type="entry name" value="HATPase_C_sf"/>
</dbReference>
<dbReference type="AlphaFoldDB" id="A0A916WD17"/>
<evidence type="ECO:0000256" key="11">
    <source>
        <dbReference type="ARBA" id="ARBA00022989"/>
    </source>
</evidence>
<dbReference type="GO" id="GO:0000155">
    <property type="term" value="F:phosphorelay sensor kinase activity"/>
    <property type="evidence" value="ECO:0007669"/>
    <property type="project" value="UniProtKB-UniRule"/>
</dbReference>
<keyword evidence="10 14" id="KW-0067">ATP-binding</keyword>
<dbReference type="PROSITE" id="PS50109">
    <property type="entry name" value="HIS_KIN"/>
    <property type="match status" value="1"/>
</dbReference>
<evidence type="ECO:0000256" key="8">
    <source>
        <dbReference type="ARBA" id="ARBA00022741"/>
    </source>
</evidence>
<dbReference type="SMART" id="SM00387">
    <property type="entry name" value="HATPase_c"/>
    <property type="match status" value="1"/>
</dbReference>
<evidence type="ECO:0000256" key="15">
    <source>
        <dbReference type="SAM" id="MobiDB-lite"/>
    </source>
</evidence>
<evidence type="ECO:0000256" key="10">
    <source>
        <dbReference type="ARBA" id="ARBA00022840"/>
    </source>
</evidence>
<dbReference type="InterPro" id="IPR029095">
    <property type="entry name" value="NarX-like_N"/>
</dbReference>
<dbReference type="InterPro" id="IPR003660">
    <property type="entry name" value="HAMP_dom"/>
</dbReference>
<name>A0A916WD17_9BURK</name>
<dbReference type="Proteomes" id="UP000620596">
    <property type="component" value="Unassembled WGS sequence"/>
</dbReference>
<reference evidence="19" key="1">
    <citation type="journal article" date="2014" name="Int. J. Syst. Evol. Microbiol.">
        <title>Complete genome sequence of Corynebacterium casei LMG S-19264T (=DSM 44701T), isolated from a smear-ripened cheese.</title>
        <authorList>
            <consortium name="US DOE Joint Genome Institute (JGI-PGF)"/>
            <person name="Walter F."/>
            <person name="Albersmeier A."/>
            <person name="Kalinowski J."/>
            <person name="Ruckert C."/>
        </authorList>
    </citation>
    <scope>NUCLEOTIDE SEQUENCE</scope>
    <source>
        <strain evidence="19">CGMCC 1.15322</strain>
    </source>
</reference>
<dbReference type="InterPro" id="IPR029016">
    <property type="entry name" value="GAF-like_dom_sf"/>
</dbReference>
<dbReference type="Gene3D" id="1.20.120.960">
    <property type="entry name" value="Histidine kinase NarX, sensor domain"/>
    <property type="match status" value="1"/>
</dbReference>
<keyword evidence="5" id="KW-0597">Phosphoprotein</keyword>
<keyword evidence="8 14" id="KW-0547">Nucleotide-binding</keyword>
<dbReference type="GO" id="GO:0005524">
    <property type="term" value="F:ATP binding"/>
    <property type="evidence" value="ECO:0007669"/>
    <property type="project" value="UniProtKB-UniRule"/>
</dbReference>
<reference evidence="19" key="2">
    <citation type="submission" date="2020-09" db="EMBL/GenBank/DDBJ databases">
        <authorList>
            <person name="Sun Q."/>
            <person name="Zhou Y."/>
        </authorList>
    </citation>
    <scope>NUCLEOTIDE SEQUENCE</scope>
    <source>
        <strain evidence="19">CGMCC 1.15322</strain>
    </source>
</reference>
<evidence type="ECO:0000256" key="7">
    <source>
        <dbReference type="ARBA" id="ARBA00022692"/>
    </source>
</evidence>
<dbReference type="Pfam" id="PF02518">
    <property type="entry name" value="HATPase_c"/>
    <property type="match status" value="1"/>
</dbReference>
<dbReference type="SMART" id="SM00304">
    <property type="entry name" value="HAMP"/>
    <property type="match status" value="1"/>
</dbReference>
<dbReference type="Gene3D" id="3.30.450.40">
    <property type="match status" value="1"/>
</dbReference>
<feature type="transmembrane region" description="Helical" evidence="16">
    <location>
        <begin position="23"/>
        <end position="46"/>
    </location>
</feature>
<dbReference type="CDD" id="cd16917">
    <property type="entry name" value="HATPase_UhpB-NarQ-NarX-like"/>
    <property type="match status" value="1"/>
</dbReference>
<evidence type="ECO:0000256" key="3">
    <source>
        <dbReference type="ARBA" id="ARBA00022475"/>
    </source>
</evidence>
<evidence type="ECO:0000256" key="16">
    <source>
        <dbReference type="SAM" id="Phobius"/>
    </source>
</evidence>
<protein>
    <recommendedName>
        <fullName evidence="14">Sensor protein</fullName>
        <ecNumber evidence="14">2.7.13.3</ecNumber>
    </recommendedName>
</protein>